<feature type="compositionally biased region" description="Polar residues" evidence="1">
    <location>
        <begin position="632"/>
        <end position="650"/>
    </location>
</feature>
<keyword evidence="3" id="KW-1185">Reference proteome</keyword>
<sequence>MCDDDEDDDGEEEDGFYNHEEINWGHKGKRNEKKKKKKTKKNKEIVPSKLKKAKKIIHKIKIKENRSTSKLRDQDKAIGNPTENENDISNRVTICKKKPRLQHLNGDTKTMACEAFKLSAQNQNLEDPKRGILKEPGKAKCILQEAVHVNHCGKQEVDKHVTFLQKGNALRLRRQQSGPVERLGLENYSGSDMHGVHASGVGKDSAIVETNGTEYVSNGTETEMEPFGQSVTSDIKLDGKNQHFFDIGLRDAPHDPQYTHLPGFACMPREVNYNGQNVNVIMNCSSSTGGRLTKDLGTCGPRVPSKCFKDYLRMHNEPSASNHYETIPHLSPRELLQTVCSPPDGYQTGNIHGKKSIHGINEGFVGLPLNSQGALIRLSSSDKGDLNQMIKSSTTAAPPISLSLPSNSLFGCIGEHSERRSLDWRTSSSDQLNLFPVEGYLNENPIRFVPSRLDITESRDNGQTNLDLDLIKSNDHSNQVQKSHGNENILPTMRLMGKEFIVSRRGFQRFEDGHIWKDKQVTDDLCLNNTSFSSVMMHNLSEPSIGKLKETLLSINHRSGSMYTFPHFDCQTSSMQERNGFVATNPGLSQGKYAAVSNSELLFPEPFPTGYKSQVVKLELPTPHAAHRDSCPNISSIDIQPKNKQNQPHPSRSAIRFPFMHPDLEGHQQSSWSGSSNVNRSPFFADVSKKGTLMSNFQPYHNLGRSSNHNYVIPGTNQLSDSSVSLKPKALPIYNPFSFDSTMQSPVGPAFSHPTLLTQQGIMPISSVQKSHGNQNKLREQIKSSIGIRHLGHSRKAKRRASVVSSVSFQPVMMPSLGIEEGSRCAIAKPPNSVNFDDVQNIEMALESCSSTNKSNILMCDEYTDDMNERRIYPRIDPYGSAARSGAIKLTGGAKHILKACQQIDQSSSRNTDPNTPFAATTAGSRFSESDNPAKIY</sequence>
<dbReference type="EMBL" id="NKXS01000954">
    <property type="protein sequence ID" value="PIN21346.1"/>
    <property type="molecule type" value="Genomic_DNA"/>
</dbReference>
<gene>
    <name evidence="2" type="ORF">CDL12_05950</name>
</gene>
<dbReference type="Proteomes" id="UP000231279">
    <property type="component" value="Unassembled WGS sequence"/>
</dbReference>
<reference evidence="3" key="1">
    <citation type="journal article" date="2018" name="Gigascience">
        <title>Genome assembly of the Pink Ipe (Handroanthus impetiginosus, Bignoniaceae), a highly valued, ecologically keystone Neotropical timber forest tree.</title>
        <authorList>
            <person name="Silva-Junior O.B."/>
            <person name="Grattapaglia D."/>
            <person name="Novaes E."/>
            <person name="Collevatti R.G."/>
        </authorList>
    </citation>
    <scope>NUCLEOTIDE SEQUENCE [LARGE SCALE GENOMIC DNA]</scope>
    <source>
        <strain evidence="3">cv. UFG-1</strain>
    </source>
</reference>
<feature type="region of interest" description="Disordered" evidence="1">
    <location>
        <begin position="905"/>
        <end position="937"/>
    </location>
</feature>
<name>A0A2G9HV00_9LAMI</name>
<dbReference type="PANTHER" id="PTHR36892">
    <property type="entry name" value="OS01G0201800 PROTEIN"/>
    <property type="match status" value="1"/>
</dbReference>
<dbReference type="PANTHER" id="PTHR36892:SF1">
    <property type="entry name" value="OS05G0518200 PROTEIN"/>
    <property type="match status" value="1"/>
</dbReference>
<feature type="compositionally biased region" description="Acidic residues" evidence="1">
    <location>
        <begin position="1"/>
        <end position="15"/>
    </location>
</feature>
<dbReference type="AlphaFoldDB" id="A0A2G9HV00"/>
<feature type="region of interest" description="Disordered" evidence="1">
    <location>
        <begin position="63"/>
        <end position="86"/>
    </location>
</feature>
<proteinExistence type="predicted"/>
<feature type="region of interest" description="Disordered" evidence="1">
    <location>
        <begin position="1"/>
        <end position="49"/>
    </location>
</feature>
<accession>A0A2G9HV00</accession>
<evidence type="ECO:0000313" key="3">
    <source>
        <dbReference type="Proteomes" id="UP000231279"/>
    </source>
</evidence>
<feature type="region of interest" description="Disordered" evidence="1">
    <location>
        <begin position="624"/>
        <end position="656"/>
    </location>
</feature>
<feature type="compositionally biased region" description="Polar residues" evidence="1">
    <location>
        <begin position="905"/>
        <end position="931"/>
    </location>
</feature>
<feature type="compositionally biased region" description="Basic residues" evidence="1">
    <location>
        <begin position="26"/>
        <end position="41"/>
    </location>
</feature>
<feature type="compositionally biased region" description="Basic and acidic residues" evidence="1">
    <location>
        <begin position="63"/>
        <end position="76"/>
    </location>
</feature>
<protein>
    <submittedName>
        <fullName evidence="2">Uncharacterized protein</fullName>
    </submittedName>
</protein>
<evidence type="ECO:0000313" key="2">
    <source>
        <dbReference type="EMBL" id="PIN21346.1"/>
    </source>
</evidence>
<dbReference type="OrthoDB" id="678085at2759"/>
<evidence type="ECO:0000256" key="1">
    <source>
        <dbReference type="SAM" id="MobiDB-lite"/>
    </source>
</evidence>
<comment type="caution">
    <text evidence="2">The sequence shown here is derived from an EMBL/GenBank/DDBJ whole genome shotgun (WGS) entry which is preliminary data.</text>
</comment>
<organism evidence="2 3">
    <name type="scientific">Handroanthus impetiginosus</name>
    <dbReference type="NCBI Taxonomy" id="429701"/>
    <lineage>
        <taxon>Eukaryota</taxon>
        <taxon>Viridiplantae</taxon>
        <taxon>Streptophyta</taxon>
        <taxon>Embryophyta</taxon>
        <taxon>Tracheophyta</taxon>
        <taxon>Spermatophyta</taxon>
        <taxon>Magnoliopsida</taxon>
        <taxon>eudicotyledons</taxon>
        <taxon>Gunneridae</taxon>
        <taxon>Pentapetalae</taxon>
        <taxon>asterids</taxon>
        <taxon>lamiids</taxon>
        <taxon>Lamiales</taxon>
        <taxon>Bignoniaceae</taxon>
        <taxon>Crescentiina</taxon>
        <taxon>Tabebuia alliance</taxon>
        <taxon>Handroanthus</taxon>
    </lineage>
</organism>